<evidence type="ECO:0008006" key="3">
    <source>
        <dbReference type="Google" id="ProtNLM"/>
    </source>
</evidence>
<dbReference type="AlphaFoldDB" id="A0AAV4TQJ1"/>
<dbReference type="EMBL" id="BPLR01011520">
    <property type="protein sequence ID" value="GIY47075.1"/>
    <property type="molecule type" value="Genomic_DNA"/>
</dbReference>
<proteinExistence type="predicted"/>
<accession>A0AAV4TQJ1</accession>
<organism evidence="1 2">
    <name type="scientific">Caerostris extrusa</name>
    <name type="common">Bark spider</name>
    <name type="synonym">Caerostris bankana</name>
    <dbReference type="NCBI Taxonomy" id="172846"/>
    <lineage>
        <taxon>Eukaryota</taxon>
        <taxon>Metazoa</taxon>
        <taxon>Ecdysozoa</taxon>
        <taxon>Arthropoda</taxon>
        <taxon>Chelicerata</taxon>
        <taxon>Arachnida</taxon>
        <taxon>Araneae</taxon>
        <taxon>Araneomorphae</taxon>
        <taxon>Entelegynae</taxon>
        <taxon>Araneoidea</taxon>
        <taxon>Araneidae</taxon>
        <taxon>Caerostris</taxon>
    </lineage>
</organism>
<sequence length="175" mass="20168">MSFNQSRGPHFKPNQIHATINIHKSLVATSPLFHTRVSDIFFRDAPSAFEEGPLLEMVFTACRLHLPHSWVMWSPWQRSPRQRARGLPKLIIYEGGQSSGGRVRRIRPFVMRKSISSSLEDGFFFLPCLLFRKAFVFGKMKLYLPQRISGLDRIASLLEFVAVLELHLDNKTMLL</sequence>
<evidence type="ECO:0000313" key="2">
    <source>
        <dbReference type="Proteomes" id="UP001054945"/>
    </source>
</evidence>
<dbReference type="Proteomes" id="UP001054945">
    <property type="component" value="Unassembled WGS sequence"/>
</dbReference>
<protein>
    <recommendedName>
        <fullName evidence="3">Maturase K</fullName>
    </recommendedName>
</protein>
<name>A0AAV4TQJ1_CAEEX</name>
<gene>
    <name evidence="1" type="ORF">CEXT_750561</name>
</gene>
<reference evidence="1 2" key="1">
    <citation type="submission" date="2021-06" db="EMBL/GenBank/DDBJ databases">
        <title>Caerostris extrusa draft genome.</title>
        <authorList>
            <person name="Kono N."/>
            <person name="Arakawa K."/>
        </authorList>
    </citation>
    <scope>NUCLEOTIDE SEQUENCE [LARGE SCALE GENOMIC DNA]</scope>
</reference>
<comment type="caution">
    <text evidence="1">The sequence shown here is derived from an EMBL/GenBank/DDBJ whole genome shotgun (WGS) entry which is preliminary data.</text>
</comment>
<evidence type="ECO:0000313" key="1">
    <source>
        <dbReference type="EMBL" id="GIY47075.1"/>
    </source>
</evidence>
<keyword evidence="2" id="KW-1185">Reference proteome</keyword>